<keyword evidence="7" id="KW-1185">Reference proteome</keyword>
<dbReference type="RefSeq" id="WP_259060042.1">
    <property type="nucleotide sequence ID" value="NZ_CP102845.1"/>
</dbReference>
<keyword evidence="3" id="KW-0804">Transcription</keyword>
<evidence type="ECO:0000256" key="1">
    <source>
        <dbReference type="ARBA" id="ARBA00023015"/>
    </source>
</evidence>
<organism evidence="6 7">
    <name type="scientific">Microvirga terrae</name>
    <dbReference type="NCBI Taxonomy" id="2740529"/>
    <lineage>
        <taxon>Bacteria</taxon>
        <taxon>Pseudomonadati</taxon>
        <taxon>Pseudomonadota</taxon>
        <taxon>Alphaproteobacteria</taxon>
        <taxon>Hyphomicrobiales</taxon>
        <taxon>Methylobacteriaceae</taxon>
        <taxon>Microvirga</taxon>
    </lineage>
</organism>
<dbReference type="InterPro" id="IPR009057">
    <property type="entry name" value="Homeodomain-like_sf"/>
</dbReference>
<reference evidence="6" key="1">
    <citation type="submission" date="2022-08" db="EMBL/GenBank/DDBJ databases">
        <title>Microvirga terrae sp. nov., isolated from soil.</title>
        <authorList>
            <person name="Kim K.H."/>
            <person name="Seo Y.L."/>
            <person name="Kim J.M."/>
            <person name="Lee J.K."/>
            <person name="Han D.M."/>
            <person name="Jeon C.O."/>
        </authorList>
    </citation>
    <scope>NUCLEOTIDE SEQUENCE</scope>
    <source>
        <strain evidence="6">R24</strain>
    </source>
</reference>
<name>A0ABY5RM04_9HYPH</name>
<dbReference type="PANTHER" id="PTHR47894:SF4">
    <property type="entry name" value="HTH-TYPE TRANSCRIPTIONAL REGULATOR GADX"/>
    <property type="match status" value="1"/>
</dbReference>
<dbReference type="SMART" id="SM00342">
    <property type="entry name" value="HTH_ARAC"/>
    <property type="match status" value="1"/>
</dbReference>
<keyword evidence="1" id="KW-0805">Transcription regulation</keyword>
<evidence type="ECO:0000256" key="4">
    <source>
        <dbReference type="SAM" id="MobiDB-lite"/>
    </source>
</evidence>
<feature type="region of interest" description="Disordered" evidence="4">
    <location>
        <begin position="111"/>
        <end position="149"/>
    </location>
</feature>
<dbReference type="Proteomes" id="UP001017257">
    <property type="component" value="Chromosome"/>
</dbReference>
<feature type="domain" description="HTH araC/xylS-type" evidence="5">
    <location>
        <begin position="21"/>
        <end position="119"/>
    </location>
</feature>
<dbReference type="PROSITE" id="PS01124">
    <property type="entry name" value="HTH_ARAC_FAMILY_2"/>
    <property type="match status" value="1"/>
</dbReference>
<dbReference type="EMBL" id="CP102845">
    <property type="protein sequence ID" value="UVF17822.1"/>
    <property type="molecule type" value="Genomic_DNA"/>
</dbReference>
<dbReference type="PANTHER" id="PTHR47894">
    <property type="entry name" value="HTH-TYPE TRANSCRIPTIONAL REGULATOR GADX"/>
    <property type="match status" value="1"/>
</dbReference>
<accession>A0ABY5RM04</accession>
<dbReference type="SUPFAM" id="SSF46689">
    <property type="entry name" value="Homeodomain-like"/>
    <property type="match status" value="1"/>
</dbReference>
<dbReference type="Pfam" id="PF12833">
    <property type="entry name" value="HTH_18"/>
    <property type="match status" value="1"/>
</dbReference>
<protein>
    <submittedName>
        <fullName evidence="6">AraC family transcriptional regulator</fullName>
    </submittedName>
</protein>
<evidence type="ECO:0000313" key="7">
    <source>
        <dbReference type="Proteomes" id="UP001017257"/>
    </source>
</evidence>
<evidence type="ECO:0000256" key="3">
    <source>
        <dbReference type="ARBA" id="ARBA00023163"/>
    </source>
</evidence>
<evidence type="ECO:0000313" key="6">
    <source>
        <dbReference type="EMBL" id="UVF17822.1"/>
    </source>
</evidence>
<sequence length="149" mass="17163">MSFTRRADEAPSASGLDSLTEDLRRVLRIELFRDTCSAVSIARLFSMHRRTLSRHLRNEGLAFRQVANEIRFEIACDLLKNTDMPLSQIAAVLRYSELSAFTRAFRRWSGHTPSAWRSDHPGLRKAPRIHRRRDRESSIPSTRRSGDPS</sequence>
<evidence type="ECO:0000259" key="5">
    <source>
        <dbReference type="PROSITE" id="PS01124"/>
    </source>
</evidence>
<feature type="compositionally biased region" description="Basic residues" evidence="4">
    <location>
        <begin position="123"/>
        <end position="133"/>
    </location>
</feature>
<dbReference type="InterPro" id="IPR018060">
    <property type="entry name" value="HTH_AraC"/>
</dbReference>
<keyword evidence="2" id="KW-0238">DNA-binding</keyword>
<dbReference type="Gene3D" id="1.10.10.60">
    <property type="entry name" value="Homeodomain-like"/>
    <property type="match status" value="1"/>
</dbReference>
<proteinExistence type="predicted"/>
<evidence type="ECO:0000256" key="2">
    <source>
        <dbReference type="ARBA" id="ARBA00023125"/>
    </source>
</evidence>
<gene>
    <name evidence="6" type="ORF">HPT29_014945</name>
</gene>